<evidence type="ECO:0000256" key="4">
    <source>
        <dbReference type="ARBA" id="ARBA00023136"/>
    </source>
</evidence>
<evidence type="ECO:0000256" key="1">
    <source>
        <dbReference type="ARBA" id="ARBA00004141"/>
    </source>
</evidence>
<feature type="transmembrane region" description="Helical" evidence="6">
    <location>
        <begin position="144"/>
        <end position="168"/>
    </location>
</feature>
<dbReference type="GO" id="GO:0046677">
    <property type="term" value="P:response to antibiotic"/>
    <property type="evidence" value="ECO:0007669"/>
    <property type="project" value="UniProtKB-KW"/>
</dbReference>
<keyword evidence="3 6" id="KW-1133">Transmembrane helix</keyword>
<dbReference type="PROSITE" id="PS51012">
    <property type="entry name" value="ABC_TM2"/>
    <property type="match status" value="1"/>
</dbReference>
<reference evidence="8 9" key="1">
    <citation type="submission" date="2018-06" db="EMBL/GenBank/DDBJ databases">
        <title>Genomic Encyclopedia of Type Strains, Phase IV (KMG-IV): sequencing the most valuable type-strain genomes for metagenomic binning, comparative biology and taxonomic classification.</title>
        <authorList>
            <person name="Goeker M."/>
        </authorList>
    </citation>
    <scope>NUCLEOTIDE SEQUENCE [LARGE SCALE GENOMIC DNA]</scope>
    <source>
        <strain evidence="8 9">DSM 44599</strain>
    </source>
</reference>
<evidence type="ECO:0000256" key="6">
    <source>
        <dbReference type="SAM" id="Phobius"/>
    </source>
</evidence>
<feature type="transmembrane region" description="Helical" evidence="6">
    <location>
        <begin position="58"/>
        <end position="84"/>
    </location>
</feature>
<keyword evidence="5" id="KW-0046">Antibiotic resistance</keyword>
<keyword evidence="4 6" id="KW-0472">Membrane</keyword>
<dbReference type="InterPro" id="IPR000412">
    <property type="entry name" value="ABC_2_transport"/>
</dbReference>
<evidence type="ECO:0000313" key="9">
    <source>
        <dbReference type="Proteomes" id="UP000252586"/>
    </source>
</evidence>
<protein>
    <submittedName>
        <fullName evidence="8">ABC-2 type transport system permease protein</fullName>
    </submittedName>
</protein>
<dbReference type="InterPro" id="IPR047817">
    <property type="entry name" value="ABC2_TM_bact-type"/>
</dbReference>
<comment type="subcellular location">
    <subcellularLocation>
        <location evidence="1">Membrane</location>
        <topology evidence="1">Multi-pass membrane protein</topology>
    </subcellularLocation>
</comment>
<dbReference type="PANTHER" id="PTHR43229:SF2">
    <property type="entry name" value="NODULATION PROTEIN J"/>
    <property type="match status" value="1"/>
</dbReference>
<dbReference type="OrthoDB" id="9786643at2"/>
<dbReference type="GO" id="GO:0043190">
    <property type="term" value="C:ATP-binding cassette (ABC) transporter complex"/>
    <property type="evidence" value="ECO:0007669"/>
    <property type="project" value="InterPro"/>
</dbReference>
<dbReference type="InterPro" id="IPR051784">
    <property type="entry name" value="Nod_factor_ABC_transporter"/>
</dbReference>
<dbReference type="PIRSF" id="PIRSF006648">
    <property type="entry name" value="DrrB"/>
    <property type="match status" value="1"/>
</dbReference>
<feature type="transmembrane region" description="Helical" evidence="6">
    <location>
        <begin position="111"/>
        <end position="132"/>
    </location>
</feature>
<proteinExistence type="predicted"/>
<evidence type="ECO:0000259" key="7">
    <source>
        <dbReference type="PROSITE" id="PS51012"/>
    </source>
</evidence>
<evidence type="ECO:0000256" key="2">
    <source>
        <dbReference type="ARBA" id="ARBA00022692"/>
    </source>
</evidence>
<keyword evidence="2 6" id="KW-0812">Transmembrane</keyword>
<evidence type="ECO:0000313" key="8">
    <source>
        <dbReference type="EMBL" id="RBO91461.1"/>
    </source>
</evidence>
<feature type="domain" description="ABC transmembrane type-2" evidence="7">
    <location>
        <begin position="27"/>
        <end position="262"/>
    </location>
</feature>
<evidence type="ECO:0000256" key="5">
    <source>
        <dbReference type="ARBA" id="ARBA00023251"/>
    </source>
</evidence>
<accession>A0A366DN09</accession>
<dbReference type="GO" id="GO:0140359">
    <property type="term" value="F:ABC-type transporter activity"/>
    <property type="evidence" value="ECO:0007669"/>
    <property type="project" value="InterPro"/>
</dbReference>
<dbReference type="Proteomes" id="UP000252586">
    <property type="component" value="Unassembled WGS sequence"/>
</dbReference>
<organism evidence="8 9">
    <name type="scientific">Nocardia puris</name>
    <dbReference type="NCBI Taxonomy" id="208602"/>
    <lineage>
        <taxon>Bacteria</taxon>
        <taxon>Bacillati</taxon>
        <taxon>Actinomycetota</taxon>
        <taxon>Actinomycetes</taxon>
        <taxon>Mycobacteriales</taxon>
        <taxon>Nocardiaceae</taxon>
        <taxon>Nocardia</taxon>
    </lineage>
</organism>
<feature type="transmembrane region" description="Helical" evidence="6">
    <location>
        <begin position="174"/>
        <end position="192"/>
    </location>
</feature>
<dbReference type="EMBL" id="QNRE01000004">
    <property type="protein sequence ID" value="RBO91461.1"/>
    <property type="molecule type" value="Genomic_DNA"/>
</dbReference>
<sequence>MNPVANAVRAGLSRGVIELRQSLTNGTDLFGLLFWPIAMVITLVFLRNSTFQATDFELGTLALPSILGMLVAFSSIVSIAQLLAVEREDGTLLRAKATPNGMVGYLVGKSVMAAGWVLTSFCAVLIPGLLLIGGVELDTPARWFALLGIVLLGMLASLPIGACLGSLFATPRGVGFASMPIMALVAVSGIFYPITSLPGWLQGLAQVFPIYWLGLGTRSAMLPEEAAALELTGSWRHLETVAVLGTWAVVGMLVAPVLLRRMARKESGSSVAARRERAMQRAY</sequence>
<dbReference type="Pfam" id="PF12698">
    <property type="entry name" value="ABC2_membrane_3"/>
    <property type="match status" value="1"/>
</dbReference>
<dbReference type="AlphaFoldDB" id="A0A366DN09"/>
<feature type="transmembrane region" description="Helical" evidence="6">
    <location>
        <begin position="241"/>
        <end position="259"/>
    </location>
</feature>
<dbReference type="RefSeq" id="WP_067503280.1">
    <property type="nucleotide sequence ID" value="NZ_QNRE01000004.1"/>
</dbReference>
<name>A0A366DN09_9NOCA</name>
<dbReference type="InterPro" id="IPR013525">
    <property type="entry name" value="ABC2_TM"/>
</dbReference>
<dbReference type="STRING" id="1210090.GCA_001613185_00775"/>
<dbReference type="PANTHER" id="PTHR43229">
    <property type="entry name" value="NODULATION PROTEIN J"/>
    <property type="match status" value="1"/>
</dbReference>
<feature type="transmembrane region" description="Helical" evidence="6">
    <location>
        <begin position="29"/>
        <end position="46"/>
    </location>
</feature>
<gene>
    <name evidence="8" type="ORF">DFR74_104163</name>
</gene>
<evidence type="ECO:0000256" key="3">
    <source>
        <dbReference type="ARBA" id="ARBA00022989"/>
    </source>
</evidence>
<keyword evidence="9" id="KW-1185">Reference proteome</keyword>
<comment type="caution">
    <text evidence="8">The sequence shown here is derived from an EMBL/GenBank/DDBJ whole genome shotgun (WGS) entry which is preliminary data.</text>
</comment>